<keyword evidence="2" id="KW-1185">Reference proteome</keyword>
<evidence type="ECO:0000313" key="1">
    <source>
        <dbReference type="EMBL" id="CAH3165565.1"/>
    </source>
</evidence>
<organism evidence="1 2">
    <name type="scientific">Pocillopora meandrina</name>
    <dbReference type="NCBI Taxonomy" id="46732"/>
    <lineage>
        <taxon>Eukaryota</taxon>
        <taxon>Metazoa</taxon>
        <taxon>Cnidaria</taxon>
        <taxon>Anthozoa</taxon>
        <taxon>Hexacorallia</taxon>
        <taxon>Scleractinia</taxon>
        <taxon>Astrocoeniina</taxon>
        <taxon>Pocilloporidae</taxon>
        <taxon>Pocillopora</taxon>
    </lineage>
</organism>
<dbReference type="Proteomes" id="UP001159428">
    <property type="component" value="Unassembled WGS sequence"/>
</dbReference>
<name>A0AAU9Y0V3_9CNID</name>
<reference evidence="1 2" key="1">
    <citation type="submission" date="2022-05" db="EMBL/GenBank/DDBJ databases">
        <authorList>
            <consortium name="Genoscope - CEA"/>
            <person name="William W."/>
        </authorList>
    </citation>
    <scope>NUCLEOTIDE SEQUENCE [LARGE SCALE GENOMIC DNA]</scope>
</reference>
<accession>A0AAU9Y0V3</accession>
<protein>
    <submittedName>
        <fullName evidence="1">Uncharacterized protein</fullName>
    </submittedName>
</protein>
<gene>
    <name evidence="1" type="ORF">PMEA_00003551</name>
</gene>
<sequence>MHVIYDRLRKAINLETGVIKYCTCTSEMDLTRITLFVVEIFMCAQSSMVKFNGSAKVIKVGLANEDVTCRILTVKGPYTTACRAYTSFSSHCRPNVYLVQKSMQDLVAAGLGIFKVINKLKMFL</sequence>
<comment type="caution">
    <text evidence="1">The sequence shown here is derived from an EMBL/GenBank/DDBJ whole genome shotgun (WGS) entry which is preliminary data.</text>
</comment>
<evidence type="ECO:0000313" key="2">
    <source>
        <dbReference type="Proteomes" id="UP001159428"/>
    </source>
</evidence>
<dbReference type="EMBL" id="CALNXJ010000119">
    <property type="protein sequence ID" value="CAH3165565.1"/>
    <property type="molecule type" value="Genomic_DNA"/>
</dbReference>
<dbReference type="AlphaFoldDB" id="A0AAU9Y0V3"/>
<proteinExistence type="predicted"/>